<dbReference type="InterPro" id="IPR003462">
    <property type="entry name" value="ODC_Mu_crystall"/>
</dbReference>
<gene>
    <name evidence="1" type="ORF">AT302_17830</name>
</gene>
<name>A0ABM5WLN7_9BURK</name>
<dbReference type="SUPFAM" id="SSF51735">
    <property type="entry name" value="NAD(P)-binding Rossmann-fold domains"/>
    <property type="match status" value="1"/>
</dbReference>
<sequence length="350" mass="36622">MTATSPSPAVLLLDAAQVAALMPVADAIPVMSEMFAALAREQIYLPLRQIIRPPEALGAKGMLGMMPAFIAGSAGNEASEDNPPVYGAKVGTFFPGNSMLGKDPHQGCVVLMSGETGELLAVMNAAEITGIRTAAVTGLATRLLARHDATRLALIGAGHQAHWHLAALAAARPLQHVRVASRSRASAQAFVDKEQPNYGFTLEAADSVEAAVCDADIVVTVTNTTEPVLHSAWLAPGTHVNLVGSSTPRHREADTELMARARLFVDRRESTVNESGDYLAAAAEGRIGPEDLLAELGELVIGRHLGRTSAEDVTLFKSLGMGAQDVALAAALYRRAQTPSGESVGVRAAI</sequence>
<dbReference type="Gene3D" id="3.30.1780.10">
    <property type="entry name" value="ornithine cyclodeaminase, domain 1"/>
    <property type="match status" value="1"/>
</dbReference>
<dbReference type="Gene3D" id="3.40.50.720">
    <property type="entry name" value="NAD(P)-binding Rossmann-like Domain"/>
    <property type="match status" value="1"/>
</dbReference>
<dbReference type="InterPro" id="IPR036291">
    <property type="entry name" value="NAD(P)-bd_dom_sf"/>
</dbReference>
<organism evidence="1 2">
    <name type="scientific">Pandoraea norimbergensis</name>
    <dbReference type="NCBI Taxonomy" id="93219"/>
    <lineage>
        <taxon>Bacteria</taxon>
        <taxon>Pseudomonadati</taxon>
        <taxon>Pseudomonadota</taxon>
        <taxon>Betaproteobacteria</taxon>
        <taxon>Burkholderiales</taxon>
        <taxon>Burkholderiaceae</taxon>
        <taxon>Pandoraea</taxon>
    </lineage>
</organism>
<dbReference type="Proteomes" id="UP000060277">
    <property type="component" value="Chromosome"/>
</dbReference>
<proteinExistence type="predicted"/>
<accession>A0ABM5WLN7</accession>
<dbReference type="InterPro" id="IPR023401">
    <property type="entry name" value="ODC_N"/>
</dbReference>
<evidence type="ECO:0000313" key="1">
    <source>
        <dbReference type="EMBL" id="ALS61358.1"/>
    </source>
</evidence>
<dbReference type="RefSeq" id="WP_058378269.1">
    <property type="nucleotide sequence ID" value="NZ_CP013480.3"/>
</dbReference>
<dbReference type="PANTHER" id="PTHR13812:SF19">
    <property type="entry name" value="KETIMINE REDUCTASE MU-CRYSTALLIN"/>
    <property type="match status" value="1"/>
</dbReference>
<dbReference type="PANTHER" id="PTHR13812">
    <property type="entry name" value="KETIMINE REDUCTASE MU-CRYSTALLIN"/>
    <property type="match status" value="1"/>
</dbReference>
<keyword evidence="2" id="KW-1185">Reference proteome</keyword>
<dbReference type="Pfam" id="PF02423">
    <property type="entry name" value="OCD_Mu_crystall"/>
    <property type="match status" value="1"/>
</dbReference>
<dbReference type="PIRSF" id="PIRSF001439">
    <property type="entry name" value="CryM"/>
    <property type="match status" value="1"/>
</dbReference>
<evidence type="ECO:0008006" key="3">
    <source>
        <dbReference type="Google" id="ProtNLM"/>
    </source>
</evidence>
<reference evidence="2" key="1">
    <citation type="submission" date="2015-12" db="EMBL/GenBank/DDBJ databases">
        <title>Complete genome sequence of Pandoraea norimbergensis DSM 11628.</title>
        <authorList>
            <person name="Ee R."/>
            <person name="Lim Y.-L."/>
            <person name="Yong D."/>
            <person name="Yin W.-F."/>
            <person name="Chan K.-G."/>
        </authorList>
    </citation>
    <scope>NUCLEOTIDE SEQUENCE [LARGE SCALE GENOMIC DNA]</scope>
    <source>
        <strain evidence="2">DSM 11628</strain>
    </source>
</reference>
<protein>
    <recommendedName>
        <fullName evidence="3">Ornithine cyclodeaminase</fullName>
    </recommendedName>
</protein>
<evidence type="ECO:0000313" key="2">
    <source>
        <dbReference type="Proteomes" id="UP000060277"/>
    </source>
</evidence>
<dbReference type="EMBL" id="CP013480">
    <property type="protein sequence ID" value="ALS61358.1"/>
    <property type="molecule type" value="Genomic_DNA"/>
</dbReference>